<evidence type="ECO:0000256" key="1">
    <source>
        <dbReference type="ARBA" id="ARBA00005995"/>
    </source>
</evidence>
<feature type="domain" description="Amine oxidase" evidence="4">
    <location>
        <begin position="49"/>
        <end position="115"/>
    </location>
</feature>
<reference evidence="5 6" key="1">
    <citation type="journal article" date="2019" name="Sci. Rep.">
        <title>A multi-omics analysis of the grapevine pathogen Lasiodiplodia theobromae reveals that temperature affects the expression of virulence- and pathogenicity-related genes.</title>
        <authorList>
            <person name="Felix C."/>
            <person name="Meneses R."/>
            <person name="Goncalves M.F.M."/>
            <person name="Tilleman L."/>
            <person name="Duarte A.S."/>
            <person name="Jorrin-Novo J.V."/>
            <person name="Van de Peer Y."/>
            <person name="Deforce D."/>
            <person name="Van Nieuwerburgh F."/>
            <person name="Esteves A.C."/>
            <person name="Alves A."/>
        </authorList>
    </citation>
    <scope>NUCLEOTIDE SEQUENCE [LARGE SCALE GENOMIC DNA]</scope>
    <source>
        <strain evidence="5 6">LA-SOL3</strain>
    </source>
</reference>
<evidence type="ECO:0000256" key="2">
    <source>
        <dbReference type="ARBA" id="ARBA00012804"/>
    </source>
</evidence>
<accession>A0A5N5D2R5</accession>
<dbReference type="SUPFAM" id="SSF51905">
    <property type="entry name" value="FAD/NAD(P)-binding domain"/>
    <property type="match status" value="1"/>
</dbReference>
<evidence type="ECO:0000313" key="6">
    <source>
        <dbReference type="Proteomes" id="UP000325902"/>
    </source>
</evidence>
<comment type="caution">
    <text evidence="5">The sequence shown here is derived from an EMBL/GenBank/DDBJ whole genome shotgun (WGS) entry which is preliminary data.</text>
</comment>
<dbReference type="PANTHER" id="PTHR43563:SF1">
    <property type="entry name" value="AMINE OXIDASE [FLAVIN-CONTAINING] B"/>
    <property type="match status" value="1"/>
</dbReference>
<dbReference type="OrthoDB" id="7777654at2759"/>
<name>A0A5N5D2R5_9PEZI</name>
<dbReference type="PANTHER" id="PTHR43563">
    <property type="entry name" value="AMINE OXIDASE"/>
    <property type="match status" value="1"/>
</dbReference>
<dbReference type="AlphaFoldDB" id="A0A5N5D2R5"/>
<comment type="catalytic activity">
    <reaction evidence="3">
        <text>a secondary aliphatic amine + O2 + H2O = a primary amine + an aldehyde + H2O2</text>
        <dbReference type="Rhea" id="RHEA:26414"/>
        <dbReference type="ChEBI" id="CHEBI:15377"/>
        <dbReference type="ChEBI" id="CHEBI:15379"/>
        <dbReference type="ChEBI" id="CHEBI:16240"/>
        <dbReference type="ChEBI" id="CHEBI:17478"/>
        <dbReference type="ChEBI" id="CHEBI:58855"/>
        <dbReference type="ChEBI" id="CHEBI:65296"/>
        <dbReference type="EC" id="1.4.3.4"/>
    </reaction>
</comment>
<dbReference type="InterPro" id="IPR002937">
    <property type="entry name" value="Amino_oxidase"/>
</dbReference>
<dbReference type="Pfam" id="PF01593">
    <property type="entry name" value="Amino_oxidase"/>
    <property type="match status" value="2"/>
</dbReference>
<sequence>MATSEGVHWTPQDGIKTGLPCIGAIKPAKSFSQSESAVFDVIVIGAGYAGLTAARDLTTQGRTVLLLEARDRIGGRTWNTTINGFTYEMGGTWIHWHMPHIYREVSLYGLQDDFIVTQTPGGKEDYCTLITGDRRTNISHEEEIAPQLSPTERSMLEAIILQMAGGPLETIGFLDALRWWALGGHTATGLNDIGLTTRLRSGQSALARRIFDHAKSTGRLSYAFSTAIAGVDQERGGGVVEVKSRGSGSGGAAGWQARQVICTVPLNVLQAVSFSPALSGLKAEAIGIGQANRGNKVHADVAGPDLVSYTAFARPGKGLVCAIADKETPAGDSHVVFFGPAAEAEGGMRLGGSGVEGVREAVGHVLPEGSEVKRLVYHDWAKDEFSKGTWCYFKPGFATKYLAELQKPHGSVFFASADWSDGWRGWIDGAVQQGTQAAVAVNAALDRSPSSRL</sequence>
<protein>
    <recommendedName>
        <fullName evidence="2">monoamine oxidase</fullName>
        <ecNumber evidence="2">1.4.3.4</ecNumber>
    </recommendedName>
</protein>
<dbReference type="InterPro" id="IPR050703">
    <property type="entry name" value="Flavin_MAO"/>
</dbReference>
<dbReference type="GO" id="GO:0097621">
    <property type="term" value="F:monoamine oxidase activity"/>
    <property type="evidence" value="ECO:0007669"/>
    <property type="project" value="UniProtKB-EC"/>
</dbReference>
<dbReference type="InterPro" id="IPR036188">
    <property type="entry name" value="FAD/NAD-bd_sf"/>
</dbReference>
<evidence type="ECO:0000256" key="3">
    <source>
        <dbReference type="ARBA" id="ARBA00048448"/>
    </source>
</evidence>
<feature type="domain" description="Amine oxidase" evidence="4">
    <location>
        <begin position="177"/>
        <end position="441"/>
    </location>
</feature>
<gene>
    <name evidence="5" type="primary">maoN_4</name>
    <name evidence="5" type="ORF">DBV05_g9514</name>
</gene>
<dbReference type="EC" id="1.4.3.4" evidence="2"/>
<proteinExistence type="inferred from homology"/>
<keyword evidence="6" id="KW-1185">Reference proteome</keyword>
<dbReference type="EMBL" id="VCHE01000091">
    <property type="protein sequence ID" value="KAB2571841.1"/>
    <property type="molecule type" value="Genomic_DNA"/>
</dbReference>
<comment type="similarity">
    <text evidence="1">Belongs to the flavin monoamine oxidase family.</text>
</comment>
<organism evidence="5 6">
    <name type="scientific">Lasiodiplodia theobromae</name>
    <dbReference type="NCBI Taxonomy" id="45133"/>
    <lineage>
        <taxon>Eukaryota</taxon>
        <taxon>Fungi</taxon>
        <taxon>Dikarya</taxon>
        <taxon>Ascomycota</taxon>
        <taxon>Pezizomycotina</taxon>
        <taxon>Dothideomycetes</taxon>
        <taxon>Dothideomycetes incertae sedis</taxon>
        <taxon>Botryosphaeriales</taxon>
        <taxon>Botryosphaeriaceae</taxon>
        <taxon>Lasiodiplodia</taxon>
    </lineage>
</organism>
<evidence type="ECO:0000313" key="5">
    <source>
        <dbReference type="EMBL" id="KAB2571841.1"/>
    </source>
</evidence>
<dbReference type="Proteomes" id="UP000325902">
    <property type="component" value="Unassembled WGS sequence"/>
</dbReference>
<evidence type="ECO:0000259" key="4">
    <source>
        <dbReference type="Pfam" id="PF01593"/>
    </source>
</evidence>
<dbReference type="Gene3D" id="3.50.50.60">
    <property type="entry name" value="FAD/NAD(P)-binding domain"/>
    <property type="match status" value="3"/>
</dbReference>